<dbReference type="EMBL" id="BBNU01000008">
    <property type="protein sequence ID" value="GAL79915.1"/>
    <property type="molecule type" value="Genomic_DNA"/>
</dbReference>
<feature type="signal peptide" evidence="1">
    <location>
        <begin position="1"/>
        <end position="24"/>
    </location>
</feature>
<reference evidence="2" key="1">
    <citation type="journal article" date="2014" name="Genome Announc.">
        <title>Draft Genome Sequences of Marine Flavobacterium Algibacter lectus Strains SS8 and NR4.</title>
        <authorList>
            <person name="Takatani N."/>
            <person name="Nakanishi M."/>
            <person name="Meirelles P."/>
            <person name="Mino S."/>
            <person name="Suda W."/>
            <person name="Oshima K."/>
            <person name="Hattori M."/>
            <person name="Ohkuma M."/>
            <person name="Hosokawa M."/>
            <person name="Miyashita K."/>
            <person name="Thompson F.L."/>
            <person name="Niwa A."/>
            <person name="Sawabe T."/>
            <person name="Sawabe T."/>
        </authorList>
    </citation>
    <scope>NUCLEOTIDE SEQUENCE [LARGE SCALE GENOMIC DNA]</scope>
    <source>
        <strain evidence="2">JCM 19274</strain>
    </source>
</reference>
<evidence type="ECO:0000313" key="2">
    <source>
        <dbReference type="EMBL" id="GAL79915.1"/>
    </source>
</evidence>
<gene>
    <name evidence="2" type="ORF">JCM19274_2587</name>
</gene>
<keyword evidence="1" id="KW-0732">Signal</keyword>
<evidence type="ECO:0000256" key="1">
    <source>
        <dbReference type="SAM" id="SignalP"/>
    </source>
</evidence>
<dbReference type="PANTHER" id="PTHR22901:SF0">
    <property type="entry name" value="SIALATE O-ACETYLESTERASE"/>
    <property type="match status" value="1"/>
</dbReference>
<dbReference type="Gene3D" id="3.40.50.1110">
    <property type="entry name" value="SGNH hydrolase"/>
    <property type="match status" value="1"/>
</dbReference>
<proteinExistence type="predicted"/>
<sequence length="213" mass="23890">MKLKKHLFIPFLLLAFFQFTISFSQELKPASLFSDGMVLQRDIPVPVWGGTAKPNSKITVTFANQKQKTKADNNGKWMLKLDPLKASKIARDLVISGDSKVIISNILVGEVWICSGQSNMQFNVNNVPEIKSLIPFTKNIRTFQVKNIVSLEEQDEVTGTWKVTNPSSAVAFGFAYFLESIGDVPVGIILSSWGKFFSRSMDAKKHDRRITVF</sequence>
<comment type="caution">
    <text evidence="2">The sequence shown here is derived from an EMBL/GenBank/DDBJ whole genome shotgun (WGS) entry which is preliminary data.</text>
</comment>
<feature type="chain" id="PRO_5001866532" evidence="1">
    <location>
        <begin position="25"/>
        <end position="213"/>
    </location>
</feature>
<organism evidence="2 3">
    <name type="scientific">Algibacter lectus</name>
    <dbReference type="NCBI Taxonomy" id="221126"/>
    <lineage>
        <taxon>Bacteria</taxon>
        <taxon>Pseudomonadati</taxon>
        <taxon>Bacteroidota</taxon>
        <taxon>Flavobacteriia</taxon>
        <taxon>Flavobacteriales</taxon>
        <taxon>Flavobacteriaceae</taxon>
        <taxon>Algibacter</taxon>
    </lineage>
</organism>
<evidence type="ECO:0000313" key="3">
    <source>
        <dbReference type="Proteomes" id="UP000029643"/>
    </source>
</evidence>
<dbReference type="AlphaFoldDB" id="A0A090WS28"/>
<dbReference type="RefSeq" id="WP_227805853.1">
    <property type="nucleotide sequence ID" value="NZ_BBNU01000008.1"/>
</dbReference>
<dbReference type="InterPro" id="IPR039329">
    <property type="entry name" value="SIAE"/>
</dbReference>
<protein>
    <submittedName>
        <fullName evidence="2">Sialic acid-specific 9-O-acetylesterase</fullName>
    </submittedName>
</protein>
<dbReference type="GO" id="GO:0005975">
    <property type="term" value="P:carbohydrate metabolic process"/>
    <property type="evidence" value="ECO:0007669"/>
    <property type="project" value="TreeGrafter"/>
</dbReference>
<dbReference type="SUPFAM" id="SSF52266">
    <property type="entry name" value="SGNH hydrolase"/>
    <property type="match status" value="1"/>
</dbReference>
<dbReference type="InterPro" id="IPR013783">
    <property type="entry name" value="Ig-like_fold"/>
</dbReference>
<dbReference type="Gene3D" id="2.60.40.10">
    <property type="entry name" value="Immunoglobulins"/>
    <property type="match status" value="1"/>
</dbReference>
<accession>A0A090WS28</accession>
<dbReference type="GO" id="GO:0001681">
    <property type="term" value="F:sialate O-acetylesterase activity"/>
    <property type="evidence" value="ECO:0007669"/>
    <property type="project" value="InterPro"/>
</dbReference>
<dbReference type="InterPro" id="IPR036514">
    <property type="entry name" value="SGNH_hydro_sf"/>
</dbReference>
<dbReference type="Proteomes" id="UP000029643">
    <property type="component" value="Unassembled WGS sequence"/>
</dbReference>
<dbReference type="PANTHER" id="PTHR22901">
    <property type="entry name" value="SIALATE O-ACETYLESTERASE"/>
    <property type="match status" value="1"/>
</dbReference>
<name>A0A090WS28_9FLAO</name>